<comment type="caution">
    <text evidence="7">The sequence shown here is derived from an EMBL/GenBank/DDBJ whole genome shotgun (WGS) entry which is preliminary data.</text>
</comment>
<evidence type="ECO:0000313" key="8">
    <source>
        <dbReference type="Proteomes" id="UP001500967"/>
    </source>
</evidence>
<organism evidence="7 8">
    <name type="scientific">Cryptosporangium japonicum</name>
    <dbReference type="NCBI Taxonomy" id="80872"/>
    <lineage>
        <taxon>Bacteria</taxon>
        <taxon>Bacillati</taxon>
        <taxon>Actinomycetota</taxon>
        <taxon>Actinomycetes</taxon>
        <taxon>Cryptosporangiales</taxon>
        <taxon>Cryptosporangiaceae</taxon>
        <taxon>Cryptosporangium</taxon>
    </lineage>
</organism>
<dbReference type="Gene3D" id="3.90.550.10">
    <property type="entry name" value="Spore Coat Polysaccharide Biosynthesis Protein SpsA, Chain A"/>
    <property type="match status" value="1"/>
</dbReference>
<evidence type="ECO:0000256" key="3">
    <source>
        <dbReference type="ARBA" id="ARBA00022679"/>
    </source>
</evidence>
<feature type="transmembrane region" description="Helical" evidence="5">
    <location>
        <begin position="506"/>
        <end position="527"/>
    </location>
</feature>
<feature type="region of interest" description="Disordered" evidence="4">
    <location>
        <begin position="1"/>
        <end position="24"/>
    </location>
</feature>
<dbReference type="PANTHER" id="PTHR43630:SF1">
    <property type="entry name" value="POLY-BETA-1,6-N-ACETYL-D-GLUCOSAMINE SYNTHASE"/>
    <property type="match status" value="1"/>
</dbReference>
<keyword evidence="5" id="KW-1133">Transmembrane helix</keyword>
<keyword evidence="5" id="KW-0812">Transmembrane</keyword>
<proteinExistence type="inferred from homology"/>
<dbReference type="SUPFAM" id="SSF53448">
    <property type="entry name" value="Nucleotide-diphospho-sugar transferases"/>
    <property type="match status" value="1"/>
</dbReference>
<dbReference type="PANTHER" id="PTHR43630">
    <property type="entry name" value="POLY-BETA-1,6-N-ACETYL-D-GLUCOSAMINE SYNTHASE"/>
    <property type="match status" value="1"/>
</dbReference>
<name>A0ABP3ETH8_9ACTN</name>
<evidence type="ECO:0000256" key="4">
    <source>
        <dbReference type="SAM" id="MobiDB-lite"/>
    </source>
</evidence>
<sequence>MRTPSRHPLAKRWQSADRDGGHTPYFPAVSRVCVRDSAPRQRDELGEGNSMTGKEIVIAPRPVPYGSAAADLSDEPFAIRMAARLGDTKRSVDRFVHELRYRPPRARTARMLVLIPAHNEEATIAKTLDALLTQSRVPDRIVVIADNCTDDTEKIARRYRGVTVMRTVDNHDRKVGALNQAWRRWQAGYDFIAGIDADTQLAPDCLQHLEEELANTPRAGGVMARYTFDQRLGTTPMARLLIRLQRMEFAGWTMDALQKNRTTYVLGGQASLFNADALRRVTERNNTPGPWDASAQVEDMQLTGDLRGMRYETLVSPNARAHAGAMLTFRSLWAQRRKWDEGMARLLAKPQLSKWTATLWRQQLSLLSNGVTRLLFLFLLTFSLMVHQFVWSWWWLTPTVVASLLNARVAWTMPNRTMGDVVTAMLLLPVEAYLWFRLACTTASWSNVLAGIKRDGWEDQARAERGASNGPGRIITAVAIVAVLAGLTVFGWLHAPLWLQERVLTVGWSLLAVVTVLQTLMMLIRLVRPSRGYRP</sequence>
<feature type="domain" description="Glycosyltransferase 2-like" evidence="6">
    <location>
        <begin position="113"/>
        <end position="280"/>
    </location>
</feature>
<accession>A0ABP3ETH8</accession>
<feature type="transmembrane region" description="Helical" evidence="5">
    <location>
        <begin position="432"/>
        <end position="452"/>
    </location>
</feature>
<dbReference type="Pfam" id="PF00535">
    <property type="entry name" value="Glycos_transf_2"/>
    <property type="match status" value="1"/>
</dbReference>
<dbReference type="EMBL" id="BAAAGX010000037">
    <property type="protein sequence ID" value="GAA0278103.1"/>
    <property type="molecule type" value="Genomic_DNA"/>
</dbReference>
<dbReference type="InterPro" id="IPR029044">
    <property type="entry name" value="Nucleotide-diphossugar_trans"/>
</dbReference>
<dbReference type="InterPro" id="IPR001173">
    <property type="entry name" value="Glyco_trans_2-like"/>
</dbReference>
<dbReference type="Proteomes" id="UP001500967">
    <property type="component" value="Unassembled WGS sequence"/>
</dbReference>
<evidence type="ECO:0000313" key="7">
    <source>
        <dbReference type="EMBL" id="GAA0278103.1"/>
    </source>
</evidence>
<reference evidence="8" key="1">
    <citation type="journal article" date="2019" name="Int. J. Syst. Evol. Microbiol.">
        <title>The Global Catalogue of Microorganisms (GCM) 10K type strain sequencing project: providing services to taxonomists for standard genome sequencing and annotation.</title>
        <authorList>
            <consortium name="The Broad Institute Genomics Platform"/>
            <consortium name="The Broad Institute Genome Sequencing Center for Infectious Disease"/>
            <person name="Wu L."/>
            <person name="Ma J."/>
        </authorList>
    </citation>
    <scope>NUCLEOTIDE SEQUENCE [LARGE SCALE GENOMIC DNA]</scope>
    <source>
        <strain evidence="8">JCM 10425</strain>
    </source>
</reference>
<evidence type="ECO:0000256" key="1">
    <source>
        <dbReference type="ARBA" id="ARBA00006739"/>
    </source>
</evidence>
<dbReference type="CDD" id="cd06423">
    <property type="entry name" value="CESA_like"/>
    <property type="match status" value="1"/>
</dbReference>
<evidence type="ECO:0000256" key="2">
    <source>
        <dbReference type="ARBA" id="ARBA00022676"/>
    </source>
</evidence>
<comment type="similarity">
    <text evidence="1">Belongs to the glycosyltransferase 2 family.</text>
</comment>
<feature type="compositionally biased region" description="Basic residues" evidence="4">
    <location>
        <begin position="1"/>
        <end position="10"/>
    </location>
</feature>
<feature type="transmembrane region" description="Helical" evidence="5">
    <location>
        <begin position="473"/>
        <end position="494"/>
    </location>
</feature>
<keyword evidence="5" id="KW-0472">Membrane</keyword>
<gene>
    <name evidence="7" type="ORF">GCM10009539_77360</name>
</gene>
<protein>
    <recommendedName>
        <fullName evidence="6">Glycosyltransferase 2-like domain-containing protein</fullName>
    </recommendedName>
</protein>
<evidence type="ECO:0000256" key="5">
    <source>
        <dbReference type="SAM" id="Phobius"/>
    </source>
</evidence>
<keyword evidence="8" id="KW-1185">Reference proteome</keyword>
<feature type="transmembrane region" description="Helical" evidence="5">
    <location>
        <begin position="374"/>
        <end position="396"/>
    </location>
</feature>
<evidence type="ECO:0000259" key="6">
    <source>
        <dbReference type="Pfam" id="PF00535"/>
    </source>
</evidence>
<keyword evidence="3" id="KW-0808">Transferase</keyword>
<keyword evidence="2" id="KW-0328">Glycosyltransferase</keyword>